<dbReference type="AlphaFoldDB" id="A0A146K6G3"/>
<proteinExistence type="predicted"/>
<feature type="non-terminal residue" evidence="1">
    <location>
        <position position="1"/>
    </location>
</feature>
<protein>
    <submittedName>
        <fullName evidence="1">Uncharacterized protein</fullName>
    </submittedName>
</protein>
<name>A0A146K6G3_9EUKA</name>
<evidence type="ECO:0000313" key="1">
    <source>
        <dbReference type="EMBL" id="JAP91109.1"/>
    </source>
</evidence>
<gene>
    <name evidence="1" type="ORF">TPC1_17367</name>
</gene>
<dbReference type="EMBL" id="GDID01005497">
    <property type="protein sequence ID" value="JAP91109.1"/>
    <property type="molecule type" value="Transcribed_RNA"/>
</dbReference>
<reference evidence="1" key="1">
    <citation type="submission" date="2015-07" db="EMBL/GenBank/DDBJ databases">
        <title>Adaptation to a free-living lifestyle via gene acquisitions in the diplomonad Trepomonas sp. PC1.</title>
        <authorList>
            <person name="Xu F."/>
            <person name="Jerlstrom-Hultqvist J."/>
            <person name="Kolisko M."/>
            <person name="Simpson A.G.B."/>
            <person name="Roger A.J."/>
            <person name="Svard S.G."/>
            <person name="Andersson J.O."/>
        </authorList>
    </citation>
    <scope>NUCLEOTIDE SEQUENCE</scope>
    <source>
        <strain evidence="1">PC1</strain>
    </source>
</reference>
<sequence length="243" mass="28356">SSILDLCIYSRNYDAFDEIMTFLEHQSVTKQDEILQHVNPLFQTNLMIQILHKSKSLFQVFKKHAKIIIESQIQYENIFGYNCSFVACECHNADYLEYFLSLCHDQSYLTMVKEQLDQKQFCRDTLVVLQQQKNAKCFELYTNFLAGKYPTPPHWIVMKNIKSRNAMDPENLRDLSKLQSIQQSIESGQKHKVLNCIAGERKVLKQYVSTDSFQIQSDSEKMKGIVSKINSLSNLLENSQFKE</sequence>
<organism evidence="1">
    <name type="scientific">Trepomonas sp. PC1</name>
    <dbReference type="NCBI Taxonomy" id="1076344"/>
    <lineage>
        <taxon>Eukaryota</taxon>
        <taxon>Metamonada</taxon>
        <taxon>Diplomonadida</taxon>
        <taxon>Hexamitidae</taxon>
        <taxon>Hexamitinae</taxon>
        <taxon>Trepomonas</taxon>
    </lineage>
</organism>
<accession>A0A146K6G3</accession>